<dbReference type="GO" id="GO:0005524">
    <property type="term" value="F:ATP binding"/>
    <property type="evidence" value="ECO:0007669"/>
    <property type="project" value="InterPro"/>
</dbReference>
<dbReference type="Proteomes" id="UP001215712">
    <property type="component" value="Unassembled WGS sequence"/>
</dbReference>
<evidence type="ECO:0000313" key="2">
    <source>
        <dbReference type="EMBL" id="KAJ5712747.1"/>
    </source>
</evidence>
<protein>
    <recommendedName>
        <fullName evidence="1">Protein kinase domain-containing protein</fullName>
    </recommendedName>
</protein>
<reference evidence="2" key="1">
    <citation type="journal article" date="2023" name="IMA Fungus">
        <title>Comparative genomic study of the Penicillium genus elucidates a diverse pangenome and 15 lateral gene transfer events.</title>
        <authorList>
            <person name="Petersen C."/>
            <person name="Sorensen T."/>
            <person name="Nielsen M.R."/>
            <person name="Sondergaard T.E."/>
            <person name="Sorensen J.L."/>
            <person name="Fitzpatrick D.A."/>
            <person name="Frisvad J.C."/>
            <person name="Nielsen K.L."/>
        </authorList>
    </citation>
    <scope>NUCLEOTIDE SEQUENCE</scope>
    <source>
        <strain evidence="2">IBT 17514</strain>
    </source>
</reference>
<dbReference type="GO" id="GO:0004672">
    <property type="term" value="F:protein kinase activity"/>
    <property type="evidence" value="ECO:0007669"/>
    <property type="project" value="InterPro"/>
</dbReference>
<name>A0AAD6HG21_9EURO</name>
<evidence type="ECO:0000259" key="1">
    <source>
        <dbReference type="PROSITE" id="PS50011"/>
    </source>
</evidence>
<keyword evidence="3" id="KW-1185">Reference proteome</keyword>
<feature type="domain" description="Protein kinase" evidence="1">
    <location>
        <begin position="1"/>
        <end position="257"/>
    </location>
</feature>
<proteinExistence type="predicted"/>
<dbReference type="PANTHER" id="PTHR37542">
    <property type="entry name" value="HELO DOMAIN-CONTAINING PROTEIN-RELATED"/>
    <property type="match status" value="1"/>
</dbReference>
<comment type="caution">
    <text evidence="2">The sequence shown here is derived from an EMBL/GenBank/DDBJ whole genome shotgun (WGS) entry which is preliminary data.</text>
</comment>
<accession>A0AAD6HG21</accession>
<dbReference type="Gene3D" id="1.10.510.10">
    <property type="entry name" value="Transferase(Phosphotransferase) domain 1"/>
    <property type="match status" value="1"/>
</dbReference>
<dbReference type="SUPFAM" id="SSF56112">
    <property type="entry name" value="Protein kinase-like (PK-like)"/>
    <property type="match status" value="1"/>
</dbReference>
<dbReference type="EMBL" id="JAQJAN010000013">
    <property type="protein sequence ID" value="KAJ5712747.1"/>
    <property type="molecule type" value="Genomic_DNA"/>
</dbReference>
<dbReference type="AlphaFoldDB" id="A0AAD6HG21"/>
<gene>
    <name evidence="2" type="ORF">N7493_009215</name>
</gene>
<dbReference type="InterPro" id="IPR011009">
    <property type="entry name" value="Kinase-like_dom_sf"/>
</dbReference>
<organism evidence="2 3">
    <name type="scientific">Penicillium malachiteum</name>
    <dbReference type="NCBI Taxonomy" id="1324776"/>
    <lineage>
        <taxon>Eukaryota</taxon>
        <taxon>Fungi</taxon>
        <taxon>Dikarya</taxon>
        <taxon>Ascomycota</taxon>
        <taxon>Pezizomycotina</taxon>
        <taxon>Eurotiomycetes</taxon>
        <taxon>Eurotiomycetidae</taxon>
        <taxon>Eurotiales</taxon>
        <taxon>Aspergillaceae</taxon>
        <taxon>Penicillium</taxon>
    </lineage>
</organism>
<reference evidence="2" key="2">
    <citation type="submission" date="2023-01" db="EMBL/GenBank/DDBJ databases">
        <authorList>
            <person name="Petersen C."/>
        </authorList>
    </citation>
    <scope>NUCLEOTIDE SEQUENCE</scope>
    <source>
        <strain evidence="2">IBT 17514</strain>
    </source>
</reference>
<dbReference type="PROSITE" id="PS50011">
    <property type="entry name" value="PROTEIN_KINASE_DOM"/>
    <property type="match status" value="1"/>
</dbReference>
<evidence type="ECO:0000313" key="3">
    <source>
        <dbReference type="Proteomes" id="UP001215712"/>
    </source>
</evidence>
<dbReference type="PANTHER" id="PTHR37542:SF3">
    <property type="entry name" value="PRION-INHIBITION AND PROPAGATION HELO DOMAIN-CONTAINING PROTEIN"/>
    <property type="match status" value="1"/>
</dbReference>
<dbReference type="InterPro" id="IPR000719">
    <property type="entry name" value="Prot_kinase_dom"/>
</dbReference>
<sequence length="275" mass="31504">MSNSSIHRNASQLASLLAVSGADKMGTLPLKGIFNQPDKSRIAFLFEFPEKTQREPPSSLHELLLQRNKNISPVLELGMRFKIAHFLAKTLRMLHIHSWIHKNLSSHTLVFFKDRQEGNHVYQQPFLVDFEFSRPDTGSSLCITDNDPERNLYRRPKIQILDRPAFSRRDDLYSLGAVPLEITVWQTALEIIDEYITDPQRHSNPDNIHNLYLAVAKQCVPAEMGNAFTSAVLACLTDELEDKIFSAEFPEVSSEKLCSNWWPIWEGFAIREIVV</sequence>